<organism evidence="1 2">
    <name type="scientific">Candidatus Kaiserbacteria bacterium RIFCSPHIGHO2_01_FULL_53_31</name>
    <dbReference type="NCBI Taxonomy" id="1798481"/>
    <lineage>
        <taxon>Bacteria</taxon>
        <taxon>Candidatus Kaiseribacteriota</taxon>
    </lineage>
</organism>
<protein>
    <submittedName>
        <fullName evidence="1">Uncharacterized protein</fullName>
    </submittedName>
</protein>
<dbReference type="EMBL" id="MFKU01000005">
    <property type="protein sequence ID" value="OGG49048.1"/>
    <property type="molecule type" value="Genomic_DNA"/>
</dbReference>
<reference evidence="1 2" key="1">
    <citation type="journal article" date="2016" name="Nat. Commun.">
        <title>Thousands of microbial genomes shed light on interconnected biogeochemical processes in an aquifer system.</title>
        <authorList>
            <person name="Anantharaman K."/>
            <person name="Brown C.T."/>
            <person name="Hug L.A."/>
            <person name="Sharon I."/>
            <person name="Castelle C.J."/>
            <person name="Probst A.J."/>
            <person name="Thomas B.C."/>
            <person name="Singh A."/>
            <person name="Wilkins M.J."/>
            <person name="Karaoz U."/>
            <person name="Brodie E.L."/>
            <person name="Williams K.H."/>
            <person name="Hubbard S.S."/>
            <person name="Banfield J.F."/>
        </authorList>
    </citation>
    <scope>NUCLEOTIDE SEQUENCE [LARGE SCALE GENOMIC DNA]</scope>
</reference>
<gene>
    <name evidence="1" type="ORF">A2678_01110</name>
</gene>
<dbReference type="Proteomes" id="UP000178815">
    <property type="component" value="Unassembled WGS sequence"/>
</dbReference>
<dbReference type="STRING" id="1798481.A2678_01110"/>
<comment type="caution">
    <text evidence="1">The sequence shown here is derived from an EMBL/GenBank/DDBJ whole genome shotgun (WGS) entry which is preliminary data.</text>
</comment>
<accession>A0A1F6CIW1</accession>
<evidence type="ECO:0000313" key="1">
    <source>
        <dbReference type="EMBL" id="OGG49048.1"/>
    </source>
</evidence>
<dbReference type="AlphaFoldDB" id="A0A1F6CIW1"/>
<evidence type="ECO:0000313" key="2">
    <source>
        <dbReference type="Proteomes" id="UP000178815"/>
    </source>
</evidence>
<proteinExistence type="predicted"/>
<name>A0A1F6CIW1_9BACT</name>
<sequence length="92" mass="10024">MMMGPNGKYTKAVADELSKRTGINPENILDALGLVQIPHLERLRTLLLGSTNIGQACVVYAASAPWSEIEAMAIRKAADFLIAEAFRKEPPQ</sequence>